<keyword evidence="5" id="KW-1185">Reference proteome</keyword>
<evidence type="ECO:0000313" key="5">
    <source>
        <dbReference type="Proteomes" id="UP000004208"/>
    </source>
</evidence>
<evidence type="ECO:0000256" key="2">
    <source>
        <dbReference type="ARBA" id="ARBA00022801"/>
    </source>
</evidence>
<dbReference type="GO" id="GO:0005829">
    <property type="term" value="C:cytosol"/>
    <property type="evidence" value="ECO:0007669"/>
    <property type="project" value="TreeGrafter"/>
</dbReference>
<evidence type="ECO:0000313" key="4">
    <source>
        <dbReference type="EMBL" id="EFK53985.1"/>
    </source>
</evidence>
<sequence length="145" mass="15794">MEMDFSKLMELRDRQLTDDELAYLNAHHVEFDSFIGLHFTAFGPEKITATVEADPRHHQPAGQVNGGVFCAIGESMGSYAGYAAAGAPVVGMNNNTDLIRSVTSGTIEAEASPVHLGRRTQIWRIEMKQGGKIVAITTLRTMVMA</sequence>
<reference evidence="4" key="1">
    <citation type="submission" date="2010-06" db="EMBL/GenBank/DDBJ databases">
        <authorList>
            <person name="Muzny D."/>
            <person name="Qin X."/>
            <person name="Buhay C."/>
            <person name="Dugan-Rocha S."/>
            <person name="Ding Y."/>
            <person name="Chen G."/>
            <person name="Hawes A."/>
            <person name="Holder M."/>
            <person name="Jhangiani S."/>
            <person name="Johnson A."/>
            <person name="Khan Z."/>
            <person name="Li Z."/>
            <person name="Liu W."/>
            <person name="Liu X."/>
            <person name="Perez L."/>
            <person name="Shen H."/>
            <person name="Wang Q."/>
            <person name="Watt J."/>
            <person name="Xi L."/>
            <person name="Xin Y."/>
            <person name="Zhou J."/>
            <person name="Deng J."/>
            <person name="Jiang H."/>
            <person name="Liu Y."/>
            <person name="Qu J."/>
            <person name="Song X.-Z."/>
            <person name="Zhang L."/>
            <person name="Villasana D."/>
            <person name="Johnson A."/>
            <person name="Liu J."/>
            <person name="Liyanage D."/>
            <person name="Lorensuhewa L."/>
            <person name="Robinson T."/>
            <person name="Song A."/>
            <person name="Song B.-B."/>
            <person name="Dinh H."/>
            <person name="Thornton R."/>
            <person name="Coyle M."/>
            <person name="Francisco L."/>
            <person name="Jackson L."/>
            <person name="Javaid M."/>
            <person name="Korchina V."/>
            <person name="Kovar C."/>
            <person name="Mata R."/>
            <person name="Mathew T."/>
            <person name="Ngo R."/>
            <person name="Nguyen L."/>
            <person name="Nguyen N."/>
            <person name="Okwuonu G."/>
            <person name="Ongeri F."/>
            <person name="Pham C."/>
            <person name="Simmons D."/>
            <person name="Wilczek-Boney K."/>
            <person name="Hale W."/>
            <person name="Jakkamsetti A."/>
            <person name="Pham P."/>
            <person name="Ruth R."/>
            <person name="San Lucas F."/>
            <person name="Warren J."/>
            <person name="Zhang J."/>
            <person name="Zhao Z."/>
            <person name="Zhou C."/>
            <person name="Zhu D."/>
            <person name="Lee S."/>
            <person name="Bess C."/>
            <person name="Blankenburg K."/>
            <person name="Forbes L."/>
            <person name="Fu Q."/>
            <person name="Gubbala S."/>
            <person name="Hirani K."/>
            <person name="Jayaseelan J.C."/>
            <person name="Lara F."/>
            <person name="Munidasa M."/>
            <person name="Palculict T."/>
            <person name="Patil S."/>
            <person name="Pu L.-L."/>
            <person name="Saada N."/>
            <person name="Tang L."/>
            <person name="Weissenberger G."/>
            <person name="Zhu Y."/>
            <person name="Hemphill L."/>
            <person name="Shang Y."/>
            <person name="Youmans B."/>
            <person name="Ayvaz T."/>
            <person name="Ross M."/>
            <person name="Santibanez J."/>
            <person name="Aqrawi P."/>
            <person name="Gross S."/>
            <person name="Joshi V."/>
            <person name="Fowler G."/>
            <person name="Nazareth L."/>
            <person name="Reid J."/>
            <person name="Worley K."/>
            <person name="Petrosino J."/>
            <person name="Highlander S."/>
            <person name="Gibbs R."/>
        </authorList>
    </citation>
    <scope>NUCLEOTIDE SEQUENCE [LARGE SCALE GENOMIC DNA]</scope>
    <source>
        <strain evidence="4">ATCC 33030</strain>
    </source>
</reference>
<dbReference type="STRING" id="585529.HMPREF0291_11642"/>
<dbReference type="InterPro" id="IPR003736">
    <property type="entry name" value="PAAI_dom"/>
</dbReference>
<dbReference type="eggNOG" id="COG2050">
    <property type="taxonomic scope" value="Bacteria"/>
</dbReference>
<dbReference type="InterPro" id="IPR006683">
    <property type="entry name" value="Thioestr_dom"/>
</dbReference>
<evidence type="ECO:0000256" key="1">
    <source>
        <dbReference type="ARBA" id="ARBA00008324"/>
    </source>
</evidence>
<dbReference type="PANTHER" id="PTHR43240">
    <property type="entry name" value="1,4-DIHYDROXY-2-NAPHTHOYL-COA THIOESTERASE 1"/>
    <property type="match status" value="1"/>
</dbReference>
<feature type="domain" description="Thioesterase" evidence="3">
    <location>
        <begin position="62"/>
        <end position="131"/>
    </location>
</feature>
<keyword evidence="2" id="KW-0378">Hydrolase</keyword>
<dbReference type="EMBL" id="ACLJ02000003">
    <property type="protein sequence ID" value="EFK53985.1"/>
    <property type="molecule type" value="Genomic_DNA"/>
</dbReference>
<dbReference type="Proteomes" id="UP000004208">
    <property type="component" value="Unassembled WGS sequence"/>
</dbReference>
<dbReference type="Gene3D" id="3.10.129.10">
    <property type="entry name" value="Hotdog Thioesterase"/>
    <property type="match status" value="1"/>
</dbReference>
<dbReference type="CDD" id="cd03443">
    <property type="entry name" value="PaaI_thioesterase"/>
    <property type="match status" value="1"/>
</dbReference>
<dbReference type="Pfam" id="PF03061">
    <property type="entry name" value="4HBT"/>
    <property type="match status" value="1"/>
</dbReference>
<organism evidence="4 5">
    <name type="scientific">Corynebacterium genitalium ATCC 33030</name>
    <dbReference type="NCBI Taxonomy" id="585529"/>
    <lineage>
        <taxon>Bacteria</taxon>
        <taxon>Bacillati</taxon>
        <taxon>Actinomycetota</taxon>
        <taxon>Actinomycetes</taxon>
        <taxon>Mycobacteriales</taxon>
        <taxon>Corynebacteriaceae</taxon>
        <taxon>Corynebacterium</taxon>
    </lineage>
</organism>
<proteinExistence type="inferred from homology"/>
<name>D7WCV4_9CORY</name>
<accession>D7WCV4</accession>
<dbReference type="InterPro" id="IPR029069">
    <property type="entry name" value="HotDog_dom_sf"/>
</dbReference>
<dbReference type="SUPFAM" id="SSF54637">
    <property type="entry name" value="Thioesterase/thiol ester dehydrase-isomerase"/>
    <property type="match status" value="1"/>
</dbReference>
<dbReference type="GO" id="GO:0061522">
    <property type="term" value="F:1,4-dihydroxy-2-naphthoyl-CoA thioesterase activity"/>
    <property type="evidence" value="ECO:0007669"/>
    <property type="project" value="TreeGrafter"/>
</dbReference>
<evidence type="ECO:0000259" key="3">
    <source>
        <dbReference type="Pfam" id="PF03061"/>
    </source>
</evidence>
<comment type="similarity">
    <text evidence="1">Belongs to the thioesterase PaaI family.</text>
</comment>
<dbReference type="NCBIfam" id="TIGR00369">
    <property type="entry name" value="unchar_dom_1"/>
    <property type="match status" value="1"/>
</dbReference>
<comment type="caution">
    <text evidence="4">The sequence shown here is derived from an EMBL/GenBank/DDBJ whole genome shotgun (WGS) entry which is preliminary data.</text>
</comment>
<gene>
    <name evidence="4" type="ORF">HMPREF0291_11642</name>
</gene>
<dbReference type="PANTHER" id="PTHR43240:SF5">
    <property type="entry name" value="1,4-DIHYDROXY-2-NAPHTHOYL-COA THIOESTERASE 1"/>
    <property type="match status" value="1"/>
</dbReference>
<protein>
    <recommendedName>
        <fullName evidence="3">Thioesterase domain-containing protein</fullName>
    </recommendedName>
</protein>
<dbReference type="AlphaFoldDB" id="D7WCV4"/>
<dbReference type="RefSeq" id="WP_005290191.1">
    <property type="nucleotide sequence ID" value="NZ_CM000961.1"/>
</dbReference>
<dbReference type="HOGENOM" id="CLU_089876_13_3_11"/>